<accession>A0A5C5YJ00</accession>
<protein>
    <submittedName>
        <fullName evidence="1">Uncharacterized protein</fullName>
    </submittedName>
</protein>
<dbReference type="Proteomes" id="UP000318053">
    <property type="component" value="Unassembled WGS sequence"/>
</dbReference>
<dbReference type="RefSeq" id="WP_146389218.1">
    <property type="nucleotide sequence ID" value="NZ_SJPK01000001.1"/>
</dbReference>
<dbReference type="AlphaFoldDB" id="A0A5C5YJ00"/>
<sequence length="264" mass="28031">MSISAGGYTFEVAALSPKATRGTQTSDTTSYVASSGGGGVDPAAAASALLQHFRTTQPELIPFLRIDAEHINEKYAIVTANLTETKLDPVSFNTMGATTHLNQSLGTRGIYAAPGKIAPNYRSAIGVSDSGVAGVDVTVPAFEFSVRKKFEFVSTSYLLAVVAMTGMTNGTPWSIFGPGEALFLGGEGGEDDNNWVDITYHFAARPNQPALQLGDIGTVSKRGWDYLWVKHDEEVVGDRVLQTPAAAYVEQVYPEGNFNALGIS</sequence>
<keyword evidence="2" id="KW-1185">Reference proteome</keyword>
<evidence type="ECO:0000313" key="1">
    <source>
        <dbReference type="EMBL" id="TWT74843.1"/>
    </source>
</evidence>
<comment type="caution">
    <text evidence="1">The sequence shown here is derived from an EMBL/GenBank/DDBJ whole genome shotgun (WGS) entry which is preliminary data.</text>
</comment>
<dbReference type="OrthoDB" id="289689at2"/>
<gene>
    <name evidence="1" type="ORF">CA85_01290</name>
</gene>
<name>A0A5C5YJ00_9BACT</name>
<dbReference type="EMBL" id="SJPK01000001">
    <property type="protein sequence ID" value="TWT74843.1"/>
    <property type="molecule type" value="Genomic_DNA"/>
</dbReference>
<organism evidence="1 2">
    <name type="scientific">Allorhodopirellula solitaria</name>
    <dbReference type="NCBI Taxonomy" id="2527987"/>
    <lineage>
        <taxon>Bacteria</taxon>
        <taxon>Pseudomonadati</taxon>
        <taxon>Planctomycetota</taxon>
        <taxon>Planctomycetia</taxon>
        <taxon>Pirellulales</taxon>
        <taxon>Pirellulaceae</taxon>
        <taxon>Allorhodopirellula</taxon>
    </lineage>
</organism>
<evidence type="ECO:0000313" key="2">
    <source>
        <dbReference type="Proteomes" id="UP000318053"/>
    </source>
</evidence>
<reference evidence="1 2" key="1">
    <citation type="submission" date="2019-02" db="EMBL/GenBank/DDBJ databases">
        <title>Deep-cultivation of Planctomycetes and their phenomic and genomic characterization uncovers novel biology.</title>
        <authorList>
            <person name="Wiegand S."/>
            <person name="Jogler M."/>
            <person name="Boedeker C."/>
            <person name="Pinto D."/>
            <person name="Vollmers J."/>
            <person name="Rivas-Marin E."/>
            <person name="Kohn T."/>
            <person name="Peeters S.H."/>
            <person name="Heuer A."/>
            <person name="Rast P."/>
            <person name="Oberbeckmann S."/>
            <person name="Bunk B."/>
            <person name="Jeske O."/>
            <person name="Meyerdierks A."/>
            <person name="Storesund J.E."/>
            <person name="Kallscheuer N."/>
            <person name="Luecker S."/>
            <person name="Lage O.M."/>
            <person name="Pohl T."/>
            <person name="Merkel B.J."/>
            <person name="Hornburger P."/>
            <person name="Mueller R.-W."/>
            <person name="Bruemmer F."/>
            <person name="Labrenz M."/>
            <person name="Spormann A.M."/>
            <person name="Op Den Camp H."/>
            <person name="Overmann J."/>
            <person name="Amann R."/>
            <person name="Jetten M.S.M."/>
            <person name="Mascher T."/>
            <person name="Medema M.H."/>
            <person name="Devos D.P."/>
            <person name="Kaster A.-K."/>
            <person name="Ovreas L."/>
            <person name="Rohde M."/>
            <person name="Galperin M.Y."/>
            <person name="Jogler C."/>
        </authorList>
    </citation>
    <scope>NUCLEOTIDE SEQUENCE [LARGE SCALE GENOMIC DNA]</scope>
    <source>
        <strain evidence="1 2">CA85</strain>
    </source>
</reference>
<proteinExistence type="predicted"/>